<evidence type="ECO:0000313" key="4">
    <source>
        <dbReference type="Proteomes" id="UP000054097"/>
    </source>
</evidence>
<reference evidence="4" key="2">
    <citation type="submission" date="2015-01" db="EMBL/GenBank/DDBJ databases">
        <title>Evolutionary Origins and Diversification of the Mycorrhizal Mutualists.</title>
        <authorList>
            <consortium name="DOE Joint Genome Institute"/>
            <consortium name="Mycorrhizal Genomics Consortium"/>
            <person name="Kohler A."/>
            <person name="Kuo A."/>
            <person name="Nagy L.G."/>
            <person name="Floudas D."/>
            <person name="Copeland A."/>
            <person name="Barry K.W."/>
            <person name="Cichocki N."/>
            <person name="Veneault-Fourrey C."/>
            <person name="LaButti K."/>
            <person name="Lindquist E.A."/>
            <person name="Lipzen A."/>
            <person name="Lundell T."/>
            <person name="Morin E."/>
            <person name="Murat C."/>
            <person name="Riley R."/>
            <person name="Ohm R."/>
            <person name="Sun H."/>
            <person name="Tunlid A."/>
            <person name="Henrissat B."/>
            <person name="Grigoriev I.V."/>
            <person name="Hibbett D.S."/>
            <person name="Martin F."/>
        </authorList>
    </citation>
    <scope>NUCLEOTIDE SEQUENCE [LARGE SCALE GENOMIC DNA]</scope>
    <source>
        <strain evidence="4">MAFF 305830</strain>
    </source>
</reference>
<keyword evidence="2" id="KW-0732">Signal</keyword>
<sequence length="328" mass="35061">MSETSIIGGLASALCLSLMWPFCFQSQCHSSPPSRDTDASSKGQYGIKGFLRTCPCLTALPGSSTICSTASNTTCDCGWAGENDHAYFGTDEEREQEEARERAMREAWANRILLERERQRILGGVNVLGGRLQQGVGQRVHGVTERIPLGLFRGQASRTPGGQHIRTQPGATAAMEQQQQETLVDLEKSLESGAEKKSVAEMSGSKRKSIMQGLGVRNLDDIVGGSRMRAPRPGSVLYDGAAGVESTAEVRRRQSSGVGRSGSGVTRSGSAAVRRQAERAAAGTGDPSLNRGTIANQTVLQPQYGPTAPMVIPSSMPDDELIDTRDHK</sequence>
<evidence type="ECO:0000313" key="3">
    <source>
        <dbReference type="EMBL" id="KIM25723.1"/>
    </source>
</evidence>
<keyword evidence="4" id="KW-1185">Reference proteome</keyword>
<feature type="compositionally biased region" description="Polar residues" evidence="1">
    <location>
        <begin position="156"/>
        <end position="170"/>
    </location>
</feature>
<feature type="compositionally biased region" description="Low complexity" evidence="1">
    <location>
        <begin position="255"/>
        <end position="282"/>
    </location>
</feature>
<dbReference type="Proteomes" id="UP000054097">
    <property type="component" value="Unassembled WGS sequence"/>
</dbReference>
<reference evidence="3 4" key="1">
    <citation type="submission" date="2014-04" db="EMBL/GenBank/DDBJ databases">
        <authorList>
            <consortium name="DOE Joint Genome Institute"/>
            <person name="Kuo A."/>
            <person name="Zuccaro A."/>
            <person name="Kohler A."/>
            <person name="Nagy L.G."/>
            <person name="Floudas D."/>
            <person name="Copeland A."/>
            <person name="Barry K.W."/>
            <person name="Cichocki N."/>
            <person name="Veneault-Fourrey C."/>
            <person name="LaButti K."/>
            <person name="Lindquist E.A."/>
            <person name="Lipzen A."/>
            <person name="Lundell T."/>
            <person name="Morin E."/>
            <person name="Murat C."/>
            <person name="Sun H."/>
            <person name="Tunlid A."/>
            <person name="Henrissat B."/>
            <person name="Grigoriev I.V."/>
            <person name="Hibbett D.S."/>
            <person name="Martin F."/>
            <person name="Nordberg H.P."/>
            <person name="Cantor M.N."/>
            <person name="Hua S.X."/>
        </authorList>
    </citation>
    <scope>NUCLEOTIDE SEQUENCE [LARGE SCALE GENOMIC DNA]</scope>
    <source>
        <strain evidence="3 4">MAFF 305830</strain>
    </source>
</reference>
<evidence type="ECO:0000256" key="2">
    <source>
        <dbReference type="SAM" id="SignalP"/>
    </source>
</evidence>
<protein>
    <submittedName>
        <fullName evidence="3">Uncharacterized protein</fullName>
    </submittedName>
</protein>
<organism evidence="3 4">
    <name type="scientific">Serendipita vermifera MAFF 305830</name>
    <dbReference type="NCBI Taxonomy" id="933852"/>
    <lineage>
        <taxon>Eukaryota</taxon>
        <taxon>Fungi</taxon>
        <taxon>Dikarya</taxon>
        <taxon>Basidiomycota</taxon>
        <taxon>Agaricomycotina</taxon>
        <taxon>Agaricomycetes</taxon>
        <taxon>Sebacinales</taxon>
        <taxon>Serendipitaceae</taxon>
        <taxon>Serendipita</taxon>
    </lineage>
</organism>
<gene>
    <name evidence="3" type="ORF">M408DRAFT_206797</name>
</gene>
<feature type="region of interest" description="Disordered" evidence="1">
    <location>
        <begin position="224"/>
        <end position="328"/>
    </location>
</feature>
<accession>A0A0C2WH59</accession>
<name>A0A0C2WH59_SERVB</name>
<dbReference type="AlphaFoldDB" id="A0A0C2WH59"/>
<feature type="signal peptide" evidence="2">
    <location>
        <begin position="1"/>
        <end position="30"/>
    </location>
</feature>
<feature type="compositionally biased region" description="Polar residues" evidence="1">
    <location>
        <begin position="290"/>
        <end position="301"/>
    </location>
</feature>
<feature type="chain" id="PRO_5002158162" evidence="2">
    <location>
        <begin position="31"/>
        <end position="328"/>
    </location>
</feature>
<dbReference type="HOGENOM" id="CLU_915616_0_0_1"/>
<feature type="region of interest" description="Disordered" evidence="1">
    <location>
        <begin position="154"/>
        <end position="177"/>
    </location>
</feature>
<evidence type="ECO:0000256" key="1">
    <source>
        <dbReference type="SAM" id="MobiDB-lite"/>
    </source>
</evidence>
<dbReference type="OrthoDB" id="3164837at2759"/>
<dbReference type="EMBL" id="KN824312">
    <property type="protein sequence ID" value="KIM25723.1"/>
    <property type="molecule type" value="Genomic_DNA"/>
</dbReference>
<proteinExistence type="predicted"/>